<evidence type="ECO:0008006" key="3">
    <source>
        <dbReference type="Google" id="ProtNLM"/>
    </source>
</evidence>
<reference evidence="1 2" key="1">
    <citation type="journal article" date="2013" name="PLoS ONE">
        <title>Cultivation and Complete Genome Sequencing of Gloeobacter kilaueensis sp. nov., from a Lava Cave in Kilauea Caldera, Hawai'i.</title>
        <authorList>
            <person name="Saw J.H."/>
            <person name="Schatz M."/>
            <person name="Brown M.V."/>
            <person name="Kunkel D.D."/>
            <person name="Foster J.S."/>
            <person name="Shick H."/>
            <person name="Christensen S."/>
            <person name="Hou S."/>
            <person name="Wan X."/>
            <person name="Donachie S.P."/>
        </authorList>
    </citation>
    <scope>NUCLEOTIDE SEQUENCE [LARGE SCALE GENOMIC DNA]</scope>
    <source>
        <strain evidence="2">JS</strain>
    </source>
</reference>
<dbReference type="Pfam" id="PF10847">
    <property type="entry name" value="DUF2656"/>
    <property type="match status" value="1"/>
</dbReference>
<dbReference type="KEGG" id="glj:GKIL_1582"/>
<name>U5QG46_GLOK1</name>
<proteinExistence type="predicted"/>
<dbReference type="RefSeq" id="WP_023172941.1">
    <property type="nucleotide sequence ID" value="NC_022600.1"/>
</dbReference>
<dbReference type="Proteomes" id="UP000017396">
    <property type="component" value="Chromosome"/>
</dbReference>
<keyword evidence="2" id="KW-1185">Reference proteome</keyword>
<evidence type="ECO:0000313" key="1">
    <source>
        <dbReference type="EMBL" id="AGY57828.1"/>
    </source>
</evidence>
<protein>
    <recommendedName>
        <fullName evidence="3">DUF2656 domain-containing protein</fullName>
    </recommendedName>
</protein>
<gene>
    <name evidence="1" type="ORF">GKIL_1582</name>
</gene>
<dbReference type="HOGENOM" id="CLU_1684448_0_0_3"/>
<accession>U5QG46</accession>
<evidence type="ECO:0000313" key="2">
    <source>
        <dbReference type="Proteomes" id="UP000017396"/>
    </source>
</evidence>
<organism evidence="1 2">
    <name type="scientific">Gloeobacter kilaueensis (strain ATCC BAA-2537 / CCAP 1431/1 / ULC 316 / JS1)</name>
    <dbReference type="NCBI Taxonomy" id="1183438"/>
    <lineage>
        <taxon>Bacteria</taxon>
        <taxon>Bacillati</taxon>
        <taxon>Cyanobacteriota</taxon>
        <taxon>Cyanophyceae</taxon>
        <taxon>Gloeobacterales</taxon>
        <taxon>Gloeobacteraceae</taxon>
        <taxon>Gloeobacter</taxon>
    </lineage>
</organism>
<dbReference type="AlphaFoldDB" id="U5QG46"/>
<dbReference type="OrthoDB" id="455255at2"/>
<sequence length="149" mass="16637">MLLSHSFDIPEEIVVRLRPEAIARIFIDSLSLFADIDCRFLENSPYWLLEILFPIAEISPEQIGQLCAKALVQRRTEQQAGGWLRSDVLVLGVLRTNPTRSSSPDALQPGNWGVDIVETASSEQFLKAIGWEAKIAQQPADAFFKLVVS</sequence>
<dbReference type="InterPro" id="IPR020325">
    <property type="entry name" value="Uncharacterised_16.1kDa"/>
</dbReference>
<dbReference type="EMBL" id="CP003587">
    <property type="protein sequence ID" value="AGY57828.1"/>
    <property type="molecule type" value="Genomic_DNA"/>
</dbReference>